<dbReference type="Proteomes" id="UP000295375">
    <property type="component" value="Unassembled WGS sequence"/>
</dbReference>
<dbReference type="Pfam" id="PF11227">
    <property type="entry name" value="DUF3025"/>
    <property type="match status" value="1"/>
</dbReference>
<proteinExistence type="predicted"/>
<sequence length="266" mass="30660">MQNAQSSDWRAQFWRQHPAFEVVADCVEALAWSDWPDAEPYYRQLSAAHLPIRFAEVSDVSYEQHIAATGAVPTRYANWHDYFNALIWNVFPNSKQALNDLHLLAKSGGSQRGSRRDAATLFDESGVVFACSYPALSDALMQMDWPTLFQTQRQQWHRQVKALMFGHGALDKLRSPYIGLTAHALVVPVDAWLLQQPMPILRAEIDRQLSKIISEMAADWTPADLYPLPLLGIPGWWPENDNPEFYANEQYFRRQRRRQEKSTRQS</sequence>
<dbReference type="RefSeq" id="WP_133587473.1">
    <property type="nucleotide sequence ID" value="NZ_CP037953.1"/>
</dbReference>
<protein>
    <submittedName>
        <fullName evidence="1">DUF3025 family protein</fullName>
    </submittedName>
</protein>
<accession>A0A4R6UWJ8</accession>
<dbReference type="EMBL" id="SNYM01000002">
    <property type="protein sequence ID" value="TDQ50369.1"/>
    <property type="molecule type" value="Genomic_DNA"/>
</dbReference>
<gene>
    <name evidence="1" type="ORF">EV696_10250</name>
</gene>
<evidence type="ECO:0000313" key="1">
    <source>
        <dbReference type="EMBL" id="TDQ50369.1"/>
    </source>
</evidence>
<organism evidence="1 2">
    <name type="scientific">Permianibacter aggregans</name>
    <dbReference type="NCBI Taxonomy" id="1510150"/>
    <lineage>
        <taxon>Bacteria</taxon>
        <taxon>Pseudomonadati</taxon>
        <taxon>Pseudomonadota</taxon>
        <taxon>Gammaproteobacteria</taxon>
        <taxon>Pseudomonadales</taxon>
        <taxon>Pseudomonadaceae</taxon>
        <taxon>Permianibacter</taxon>
    </lineage>
</organism>
<dbReference type="AlphaFoldDB" id="A0A4R6UWJ8"/>
<evidence type="ECO:0000313" key="2">
    <source>
        <dbReference type="Proteomes" id="UP000295375"/>
    </source>
</evidence>
<comment type="caution">
    <text evidence="1">The sequence shown here is derived from an EMBL/GenBank/DDBJ whole genome shotgun (WGS) entry which is preliminary data.</text>
</comment>
<keyword evidence="2" id="KW-1185">Reference proteome</keyword>
<reference evidence="1 2" key="1">
    <citation type="submission" date="2019-03" db="EMBL/GenBank/DDBJ databases">
        <title>Genomic Encyclopedia of Type Strains, Phase IV (KMG-IV): sequencing the most valuable type-strain genomes for metagenomic binning, comparative biology and taxonomic classification.</title>
        <authorList>
            <person name="Goeker M."/>
        </authorList>
    </citation>
    <scope>NUCLEOTIDE SEQUENCE [LARGE SCALE GENOMIC DNA]</scope>
    <source>
        <strain evidence="1 2">DSM 103792</strain>
    </source>
</reference>
<dbReference type="OrthoDB" id="5292474at2"/>
<dbReference type="InterPro" id="IPR021390">
    <property type="entry name" value="DUF3025"/>
</dbReference>
<name>A0A4R6UWJ8_9GAMM</name>